<accession>A0A8H8WNM0</accession>
<feature type="domain" description="Protein kinase" evidence="1">
    <location>
        <begin position="160"/>
        <end position="486"/>
    </location>
</feature>
<dbReference type="SMART" id="SM00220">
    <property type="entry name" value="S_TKc"/>
    <property type="match status" value="1"/>
</dbReference>
<dbReference type="InterPro" id="IPR011009">
    <property type="entry name" value="Kinase-like_dom_sf"/>
</dbReference>
<gene>
    <name evidence="2" type="ORF">GCG54_00009106</name>
</gene>
<keyword evidence="3" id="KW-1185">Reference proteome</keyword>
<dbReference type="GO" id="GO:0004674">
    <property type="term" value="F:protein serine/threonine kinase activity"/>
    <property type="evidence" value="ECO:0007669"/>
    <property type="project" value="TreeGrafter"/>
</dbReference>
<dbReference type="GeneID" id="69016240"/>
<organism evidence="2 3">
    <name type="scientific">Colletotrichum gloeosporioides</name>
    <name type="common">Anthracnose fungus</name>
    <name type="synonym">Glomerella cingulata</name>
    <dbReference type="NCBI Taxonomy" id="474922"/>
    <lineage>
        <taxon>Eukaryota</taxon>
        <taxon>Fungi</taxon>
        <taxon>Dikarya</taxon>
        <taxon>Ascomycota</taxon>
        <taxon>Pezizomycotina</taxon>
        <taxon>Sordariomycetes</taxon>
        <taxon>Hypocreomycetidae</taxon>
        <taxon>Glomerellales</taxon>
        <taxon>Glomerellaceae</taxon>
        <taxon>Colletotrichum</taxon>
        <taxon>Colletotrichum gloeosporioides species complex</taxon>
    </lineage>
</organism>
<keyword evidence="2" id="KW-0808">Transferase</keyword>
<dbReference type="EMBL" id="WVTB01000117">
    <property type="protein sequence ID" value="KAF3797136.1"/>
    <property type="molecule type" value="Genomic_DNA"/>
</dbReference>
<dbReference type="RefSeq" id="XP_045256300.1">
    <property type="nucleotide sequence ID" value="XM_045409055.1"/>
</dbReference>
<dbReference type="Gene3D" id="1.10.510.10">
    <property type="entry name" value="Transferase(Phosphotransferase) domain 1"/>
    <property type="match status" value="1"/>
</dbReference>
<dbReference type="SUPFAM" id="SSF56112">
    <property type="entry name" value="Protein kinase-like (PK-like)"/>
    <property type="match status" value="1"/>
</dbReference>
<proteinExistence type="predicted"/>
<name>A0A8H8WNM0_COLGL</name>
<sequence length="725" mass="83696">MEPVGAVKDFQQHVAQYIKEYDCYGNSAERDHVEFMPQIELGRFWTIEKIEDVLCSTEPHILDTGQEIREHYLVVFSVLTFMARHQDISVFIRYNVDDSGLPLLATPTAASESSSDREVFERFQKSQWKFCPLTLNMGRSERKPSKRELSPFHIIPVSKTERISPRESGHRDDICLDKVTLHEQCSAYKTVVFKILRGSSDTLKVMYDNEVDMYKNLIKEDSFNHIMRYYGSFQSLDVRVIILEYANGGTLESFFEHQPPPQSKAERELFWNCLMGLSRGLERIHNLTDSKEYSKGAWMRRGTHQDIHPQNILVCNEGFGNMHGFAFKFADMGTGHIRRMRYKGLDEDAMDQEGNGMYSAPEACVDNKGTRGIRGDNDIWALGCVASEALVWCLQGDRGRWRYHNDRIKATQQTVLKDGCHVGAFHDGTCVLNTVEDWHQKSIKDAGEDTDFYTQLSSLILGRMLVAEPKHRIDAAELYNEWNLLFPMQEDNRRQIFLVDDSASMKNHKEAVGRTCRVLAYVLKEGGADPDEAFDLYFTSAQPNVRSGKSSDLQKAVQECKFSDNTCDMQSSLDLIATKVIQNRKQVSIYVLTNGHWNLQSEEKFCGVDFPIRRLIRYIKKEDKQRNWVGIQFIRFFDQPFSNEDKLGQERLIRLDEELETEADRYAPIPVSIPRFISRFRRKANPTFRDIVDTTDFGKDVHKMLTGALSRWEDAVGEREKDLET</sequence>
<evidence type="ECO:0000259" key="1">
    <source>
        <dbReference type="PROSITE" id="PS50011"/>
    </source>
</evidence>
<evidence type="ECO:0000313" key="2">
    <source>
        <dbReference type="EMBL" id="KAF3797136.1"/>
    </source>
</evidence>
<protein>
    <submittedName>
        <fullName evidence="2">Serine/threonine-protein kinase nekl-2</fullName>
    </submittedName>
</protein>
<reference evidence="2" key="2">
    <citation type="submission" date="2020-03" db="EMBL/GenBank/DDBJ databases">
        <authorList>
            <person name="Fu F.-F."/>
            <person name="Chen J."/>
        </authorList>
    </citation>
    <scope>NUCLEOTIDE SEQUENCE</scope>
    <source>
        <strain evidence="2">Lc1</strain>
    </source>
</reference>
<dbReference type="PANTHER" id="PTHR24359">
    <property type="entry name" value="SERINE/THREONINE-PROTEIN KINASE SBK1"/>
    <property type="match status" value="1"/>
</dbReference>
<dbReference type="GO" id="GO:0005524">
    <property type="term" value="F:ATP binding"/>
    <property type="evidence" value="ECO:0007669"/>
    <property type="project" value="InterPro"/>
</dbReference>
<keyword evidence="2" id="KW-0418">Kinase</keyword>
<dbReference type="PROSITE" id="PS50011">
    <property type="entry name" value="PROTEIN_KINASE_DOM"/>
    <property type="match status" value="1"/>
</dbReference>
<dbReference type="Pfam" id="PF00069">
    <property type="entry name" value="Pkinase"/>
    <property type="match status" value="1"/>
</dbReference>
<comment type="caution">
    <text evidence="2">The sequence shown here is derived from an EMBL/GenBank/DDBJ whole genome shotgun (WGS) entry which is preliminary data.</text>
</comment>
<evidence type="ECO:0000313" key="3">
    <source>
        <dbReference type="Proteomes" id="UP000613401"/>
    </source>
</evidence>
<dbReference type="Proteomes" id="UP000613401">
    <property type="component" value="Unassembled WGS sequence"/>
</dbReference>
<reference evidence="2" key="1">
    <citation type="journal article" date="2020" name="Phytopathology">
        <title>Genome sequence and comparative analysis of Colletotrichum gloeosporioides isolated from Liriodendron leaves.</title>
        <authorList>
            <person name="Fu F.F."/>
            <person name="Hao Z."/>
            <person name="Wang P."/>
            <person name="Lu Y."/>
            <person name="Xue L.J."/>
            <person name="Wei G."/>
            <person name="Tian Y."/>
            <person name="Baishi H."/>
            <person name="Xu H."/>
            <person name="Shi J."/>
            <person name="Cheng T."/>
            <person name="Wang G."/>
            <person name="Yi Y."/>
            <person name="Chen J."/>
        </authorList>
    </citation>
    <scope>NUCLEOTIDE SEQUENCE</scope>
    <source>
        <strain evidence="2">Lc1</strain>
    </source>
</reference>
<dbReference type="InterPro" id="IPR000719">
    <property type="entry name" value="Prot_kinase_dom"/>
</dbReference>
<dbReference type="PANTHER" id="PTHR24359:SF1">
    <property type="entry name" value="INHIBITOR OF NUCLEAR FACTOR KAPPA-B KINASE EPSILON SUBUNIT HOMOLOG 1-RELATED"/>
    <property type="match status" value="1"/>
</dbReference>
<dbReference type="AlphaFoldDB" id="A0A8H8WNM0"/>